<keyword evidence="1" id="KW-1185">Reference proteome</keyword>
<dbReference type="GeneID" id="136090244"/>
<accession>A0ABM4DDR3</accession>
<gene>
    <name evidence="2" type="primary">LOC136090244</name>
</gene>
<reference evidence="2" key="1">
    <citation type="submission" date="2025-08" db="UniProtKB">
        <authorList>
            <consortium name="RefSeq"/>
        </authorList>
    </citation>
    <scope>IDENTIFICATION</scope>
</reference>
<evidence type="ECO:0000313" key="2">
    <source>
        <dbReference type="RefSeq" id="XP_065672556.1"/>
    </source>
</evidence>
<proteinExistence type="predicted"/>
<dbReference type="RefSeq" id="XP_065672556.1">
    <property type="nucleotide sequence ID" value="XM_065816484.1"/>
</dbReference>
<organism evidence="1 2">
    <name type="scientific">Hydra vulgaris</name>
    <name type="common">Hydra</name>
    <name type="synonym">Hydra attenuata</name>
    <dbReference type="NCBI Taxonomy" id="6087"/>
    <lineage>
        <taxon>Eukaryota</taxon>
        <taxon>Metazoa</taxon>
        <taxon>Cnidaria</taxon>
        <taxon>Hydrozoa</taxon>
        <taxon>Hydroidolina</taxon>
        <taxon>Anthoathecata</taxon>
        <taxon>Aplanulata</taxon>
        <taxon>Hydridae</taxon>
        <taxon>Hydra</taxon>
    </lineage>
</organism>
<evidence type="ECO:0000313" key="1">
    <source>
        <dbReference type="Proteomes" id="UP001652625"/>
    </source>
</evidence>
<dbReference type="Proteomes" id="UP001652625">
    <property type="component" value="Chromosome 13"/>
</dbReference>
<name>A0ABM4DDR3_HYDVU</name>
<protein>
    <submittedName>
        <fullName evidence="2">Uncharacterized protein LOC136090244</fullName>
    </submittedName>
</protein>
<sequence length="179" mass="21022">MICFWNQFKKPFQEALVVLFFMMNHQLALKQWMKGVFNMQYLWSLKSEIKKSLCSIEKLGRRNEPEETLLYICKSNDIREFDERETFLNDKEKFHLLVRQLKQIGGSLISASVNKVLDETMSKSVQSLFNKAGRHGKRPFRKTLLYKAIIETLVSHSTKSVLVDKLIGDHLKRAPDRIE</sequence>